<dbReference type="PANTHER" id="PTHR43427:SF9">
    <property type="entry name" value="ION-TRANSPORT PROTEIN YFEO-RELATED"/>
    <property type="match status" value="1"/>
</dbReference>
<evidence type="ECO:0000313" key="6">
    <source>
        <dbReference type="EMBL" id="QDP98607.1"/>
    </source>
</evidence>
<sequence>MTTGRLAKLAIPAAVIGVLSGVSLALVSWVANQLQHWLWDVLPQGLEHGGDTWWWIIAVLTATGLAVGAVVQWAAGHAGNDPAATELVAPPLPMRTLPGLIAALILGLAGGVSLGPENPIIAVNVALSVWLVSVVKVGVPKPATTLMAASGTIGAMFGTPVGAALLMTELVAGKGKGPLFDRLFGPLVAAGTGSLTMTLIGMPQLSVSVPKYTSPAWVDLISAPAVAIVAALLCLLGVWAFRYVHSAFHRMRYPILMLGLGGLLLGILGAIGGPLTLFKGLDEMQELTKHAADYSVLALFGFAVIKLAALVLAACAGFRGGRIFPSVFIGVAVGLAAHALIPSLPLGLTLAAAVTGAAMVVARDGWLALFMGVAMVGDVQVLPVLCLVVLPLWLLVRSRPLMLIENEGPATS</sequence>
<accession>A0A516Q585</accession>
<dbReference type="OrthoDB" id="2729535at2"/>
<feature type="transmembrane region" description="Helical" evidence="5">
    <location>
        <begin position="95"/>
        <end position="114"/>
    </location>
</feature>
<dbReference type="AlphaFoldDB" id="A0A516Q585"/>
<dbReference type="SUPFAM" id="SSF81340">
    <property type="entry name" value="Clc chloride channel"/>
    <property type="match status" value="1"/>
</dbReference>
<dbReference type="CDD" id="cd00400">
    <property type="entry name" value="Voltage_gated_ClC"/>
    <property type="match status" value="1"/>
</dbReference>
<reference evidence="6 7" key="1">
    <citation type="submission" date="2019-07" db="EMBL/GenBank/DDBJ databases">
        <title>Microlunatus dokdonensis sp. nov. isolated from the rhizospheric soil of the wild plant Elymus tsukushiensis.</title>
        <authorList>
            <person name="Ghim S.-Y."/>
            <person name="Hwang Y.-J."/>
            <person name="Son J.-S."/>
            <person name="Shin J.-H."/>
        </authorList>
    </citation>
    <scope>NUCLEOTIDE SEQUENCE [LARGE SCALE GENOMIC DNA]</scope>
    <source>
        <strain evidence="6 7">KUDC0627</strain>
    </source>
</reference>
<name>A0A516Q585_9ACTN</name>
<dbReference type="InterPro" id="IPR001807">
    <property type="entry name" value="ClC"/>
</dbReference>
<keyword evidence="2 5" id="KW-0812">Transmembrane</keyword>
<organism evidence="6 7">
    <name type="scientific">Microlunatus elymi</name>
    <dbReference type="NCBI Taxonomy" id="2596828"/>
    <lineage>
        <taxon>Bacteria</taxon>
        <taxon>Bacillati</taxon>
        <taxon>Actinomycetota</taxon>
        <taxon>Actinomycetes</taxon>
        <taxon>Propionibacteriales</taxon>
        <taxon>Propionibacteriaceae</taxon>
        <taxon>Microlunatus</taxon>
    </lineage>
</organism>
<dbReference type="InterPro" id="IPR050368">
    <property type="entry name" value="ClC-type_chloride_channel"/>
</dbReference>
<evidence type="ECO:0000256" key="3">
    <source>
        <dbReference type="ARBA" id="ARBA00022989"/>
    </source>
</evidence>
<proteinExistence type="predicted"/>
<dbReference type="Proteomes" id="UP000319263">
    <property type="component" value="Chromosome"/>
</dbReference>
<feature type="transmembrane region" description="Helical" evidence="5">
    <location>
        <begin position="179"/>
        <end position="200"/>
    </location>
</feature>
<evidence type="ECO:0000313" key="7">
    <source>
        <dbReference type="Proteomes" id="UP000319263"/>
    </source>
</evidence>
<evidence type="ECO:0000256" key="5">
    <source>
        <dbReference type="SAM" id="Phobius"/>
    </source>
</evidence>
<comment type="subcellular location">
    <subcellularLocation>
        <location evidence="1">Membrane</location>
        <topology evidence="1">Multi-pass membrane protein</topology>
    </subcellularLocation>
</comment>
<feature type="transmembrane region" description="Helical" evidence="5">
    <location>
        <begin position="327"/>
        <end position="354"/>
    </location>
</feature>
<evidence type="ECO:0000256" key="2">
    <source>
        <dbReference type="ARBA" id="ARBA00022692"/>
    </source>
</evidence>
<dbReference type="PANTHER" id="PTHR43427">
    <property type="entry name" value="CHLORIDE CHANNEL PROTEIN CLC-E"/>
    <property type="match status" value="1"/>
</dbReference>
<protein>
    <submittedName>
        <fullName evidence="6">Ion channel protein</fullName>
    </submittedName>
</protein>
<dbReference type="EMBL" id="CP041692">
    <property type="protein sequence ID" value="QDP98607.1"/>
    <property type="molecule type" value="Genomic_DNA"/>
</dbReference>
<dbReference type="GO" id="GO:0015108">
    <property type="term" value="F:chloride transmembrane transporter activity"/>
    <property type="evidence" value="ECO:0007669"/>
    <property type="project" value="InterPro"/>
</dbReference>
<dbReference type="KEGG" id="mik:FOE78_05810"/>
<feature type="transmembrane region" description="Helical" evidence="5">
    <location>
        <begin position="6"/>
        <end position="31"/>
    </location>
</feature>
<feature type="transmembrane region" description="Helical" evidence="5">
    <location>
        <begin position="220"/>
        <end position="241"/>
    </location>
</feature>
<feature type="transmembrane region" description="Helical" evidence="5">
    <location>
        <begin position="253"/>
        <end position="274"/>
    </location>
</feature>
<keyword evidence="7" id="KW-1185">Reference proteome</keyword>
<evidence type="ECO:0000256" key="4">
    <source>
        <dbReference type="ARBA" id="ARBA00023136"/>
    </source>
</evidence>
<dbReference type="GO" id="GO:0005886">
    <property type="term" value="C:plasma membrane"/>
    <property type="evidence" value="ECO:0007669"/>
    <property type="project" value="TreeGrafter"/>
</dbReference>
<keyword evidence="4 5" id="KW-0472">Membrane</keyword>
<feature type="transmembrane region" description="Helical" evidence="5">
    <location>
        <begin position="366"/>
        <end position="396"/>
    </location>
</feature>
<gene>
    <name evidence="6" type="ORF">FOE78_05810</name>
</gene>
<dbReference type="Pfam" id="PF00654">
    <property type="entry name" value="Voltage_CLC"/>
    <property type="match status" value="1"/>
</dbReference>
<feature type="transmembrane region" description="Helical" evidence="5">
    <location>
        <begin position="121"/>
        <end position="139"/>
    </location>
</feature>
<dbReference type="Gene3D" id="1.10.3080.10">
    <property type="entry name" value="Clc chloride channel"/>
    <property type="match status" value="1"/>
</dbReference>
<keyword evidence="3 5" id="KW-1133">Transmembrane helix</keyword>
<dbReference type="NCBIfam" id="NF002971">
    <property type="entry name" value="PRK03655.1"/>
    <property type="match status" value="1"/>
</dbReference>
<feature type="transmembrane region" description="Helical" evidence="5">
    <location>
        <begin position="145"/>
        <end position="167"/>
    </location>
</feature>
<dbReference type="InterPro" id="IPR014743">
    <property type="entry name" value="Cl-channel_core"/>
</dbReference>
<feature type="transmembrane region" description="Helical" evidence="5">
    <location>
        <begin position="52"/>
        <end position="75"/>
    </location>
</feature>
<dbReference type="PRINTS" id="PR00762">
    <property type="entry name" value="CLCHANNEL"/>
</dbReference>
<feature type="transmembrane region" description="Helical" evidence="5">
    <location>
        <begin position="294"/>
        <end position="315"/>
    </location>
</feature>
<evidence type="ECO:0000256" key="1">
    <source>
        <dbReference type="ARBA" id="ARBA00004141"/>
    </source>
</evidence>